<keyword evidence="4" id="KW-1185">Reference proteome</keyword>
<dbReference type="InterPro" id="IPR043519">
    <property type="entry name" value="NT_sf"/>
</dbReference>
<dbReference type="EMBL" id="SESI01000003">
    <property type="protein sequence ID" value="TQQ79730.1"/>
    <property type="molecule type" value="Genomic_DNA"/>
</dbReference>
<feature type="region of interest" description="Disordered" evidence="1">
    <location>
        <begin position="1"/>
        <end position="22"/>
    </location>
</feature>
<organism evidence="3 4">
    <name type="scientific">Halonotius roseus</name>
    <dbReference type="NCBI Taxonomy" id="2511997"/>
    <lineage>
        <taxon>Archaea</taxon>
        <taxon>Methanobacteriati</taxon>
        <taxon>Methanobacteriota</taxon>
        <taxon>Stenosarchaea group</taxon>
        <taxon>Halobacteria</taxon>
        <taxon>Halobacteriales</taxon>
        <taxon>Haloferacaceae</taxon>
        <taxon>Halonotius</taxon>
    </lineage>
</organism>
<dbReference type="InterPro" id="IPR041633">
    <property type="entry name" value="Polbeta"/>
</dbReference>
<sequence length="222" mass="24707">MQSGDRSDQATIGLPIPPPEPDLFRHGATTDVLRVLVDNPYKQFTVRELGRLTDNAAQSVKRAVDVLEPNGLIVATPEGNRRLISINRTRVSIPDDPILRIPQPEFQQPVRTAIKQLQAEIESTAGMLLFGSVAHGDADRQSDIDLWMLATERGVQHTANEIAKELGQQQFDGDRYEFQILVETPDSARSQADRLRDIFTDAITLVENEELTSLKQEVLNSG</sequence>
<dbReference type="Proteomes" id="UP000315385">
    <property type="component" value="Unassembled WGS sequence"/>
</dbReference>
<name>A0A544QMB4_9EURY</name>
<gene>
    <name evidence="3" type="ORF">EWF95_11030</name>
</gene>
<evidence type="ECO:0000313" key="3">
    <source>
        <dbReference type="EMBL" id="TQQ79730.1"/>
    </source>
</evidence>
<comment type="caution">
    <text evidence="3">The sequence shown here is derived from an EMBL/GenBank/DDBJ whole genome shotgun (WGS) entry which is preliminary data.</text>
</comment>
<evidence type="ECO:0000313" key="4">
    <source>
        <dbReference type="Proteomes" id="UP000315385"/>
    </source>
</evidence>
<dbReference type="GO" id="GO:0016740">
    <property type="term" value="F:transferase activity"/>
    <property type="evidence" value="ECO:0007669"/>
    <property type="project" value="UniProtKB-KW"/>
</dbReference>
<accession>A0A544QMB4</accession>
<dbReference type="Gene3D" id="3.30.460.10">
    <property type="entry name" value="Beta Polymerase, domain 2"/>
    <property type="match status" value="1"/>
</dbReference>
<evidence type="ECO:0000256" key="1">
    <source>
        <dbReference type="SAM" id="MobiDB-lite"/>
    </source>
</evidence>
<dbReference type="Pfam" id="PF18765">
    <property type="entry name" value="Polbeta"/>
    <property type="match status" value="1"/>
</dbReference>
<dbReference type="InterPro" id="IPR036390">
    <property type="entry name" value="WH_DNA-bd_sf"/>
</dbReference>
<feature type="domain" description="Polymerase beta nucleotidyltransferase" evidence="2">
    <location>
        <begin position="122"/>
        <end position="169"/>
    </location>
</feature>
<dbReference type="CDD" id="cd05403">
    <property type="entry name" value="NT_KNTase_like"/>
    <property type="match status" value="1"/>
</dbReference>
<reference evidence="3 4" key="1">
    <citation type="submission" date="2019-02" db="EMBL/GenBank/DDBJ databases">
        <title>Halonotius sp. a new haloqrchaeon isolated from saline water.</title>
        <authorList>
            <person name="Duran-Viseras A."/>
            <person name="Sanchez-Porro C."/>
            <person name="Ventosa A."/>
        </authorList>
    </citation>
    <scope>NUCLEOTIDE SEQUENCE [LARGE SCALE GENOMIC DNA]</scope>
    <source>
        <strain evidence="3 4">F9-27</strain>
    </source>
</reference>
<keyword evidence="3" id="KW-0808">Transferase</keyword>
<evidence type="ECO:0000259" key="2">
    <source>
        <dbReference type="Pfam" id="PF18765"/>
    </source>
</evidence>
<dbReference type="SUPFAM" id="SSF46785">
    <property type="entry name" value="Winged helix' DNA-binding domain"/>
    <property type="match status" value="1"/>
</dbReference>
<dbReference type="OrthoDB" id="9287at2157"/>
<dbReference type="SUPFAM" id="SSF81301">
    <property type="entry name" value="Nucleotidyltransferase"/>
    <property type="match status" value="1"/>
</dbReference>
<protein>
    <submittedName>
        <fullName evidence="3">Nucleotidyltransferase domain-containing protein</fullName>
    </submittedName>
</protein>
<proteinExistence type="predicted"/>
<dbReference type="AlphaFoldDB" id="A0A544QMB4"/>